<evidence type="ECO:0000313" key="4">
    <source>
        <dbReference type="Proteomes" id="UP000473089"/>
    </source>
</evidence>
<comment type="caution">
    <text evidence="3">The sequence shown here is derived from an EMBL/GenBank/DDBJ whole genome shotgun (WGS) entry which is preliminary data.</text>
</comment>
<dbReference type="EMBL" id="SGJP01000020">
    <property type="protein sequence ID" value="NFA60833.1"/>
    <property type="molecule type" value="Genomic_DNA"/>
</dbReference>
<gene>
    <name evidence="3" type="ORF">EXM42_10660</name>
</gene>
<accession>A0A6M0T0E8</accession>
<evidence type="ECO:0000256" key="1">
    <source>
        <dbReference type="SAM" id="Coils"/>
    </source>
</evidence>
<sequence>MKLSKLYADNDTIFEPIYFNLGINIILAEVRNPSNLRKSSHDLGKSLLAKLIDYCLLKEIKKGHFIKNNYDIFEEMIFFLEISLDDNSYFTIKRSVKKGQKIMIKQHIEPHQNYNELEDRDWDFIGNIGKGKEYVNKLLSFDVLANRNYRSCLGYFLRNDESYSDLFKLSSFGGPDKNWKPALLELLGFKSKYIIEKYDIDTQISKNNEDIKKLTKANEDKIVEKEKLKTLICIKENDLENKSNLYNNFNFVTSDIKKPKKLVEEIDIELKNLINENYYLLKQIKNAKESIIDYNVNLDELENFYNEIGLYFENQLKKEYTELIIFNNELTKERNDILREIIKEGQEKYDINNKRIEELNLERSKYLEYLNYSNTMDKYKNLQNEIVDLKAKILNLKDKLENFDDASKIDLSNQQLEVDRTNIVFNMNKEIFGKENSCMNNIKKHFSYIINTTLGDLGIITLFPNKQSNINFKAEIIDSETNYKGNKGDGTTYKKLMCAAFDLAILATYYKSKYFHFVYHDGIFDGLDDRQKNNFYKIIEEYTKKYSIQHIFTVIQDELPTSIKKNDEISKLKDNKTIIKVLHDDGNNGRLFNMNPF</sequence>
<dbReference type="InterPro" id="IPR018760">
    <property type="entry name" value="DUF2326"/>
</dbReference>
<dbReference type="Proteomes" id="UP000473089">
    <property type="component" value="Unassembled WGS sequence"/>
</dbReference>
<proteinExistence type="predicted"/>
<evidence type="ECO:0000313" key="3">
    <source>
        <dbReference type="EMBL" id="NFA60833.1"/>
    </source>
</evidence>
<protein>
    <submittedName>
        <fullName evidence="3">DUF2326 domain-containing protein</fullName>
    </submittedName>
</protein>
<feature type="coiled-coil region" evidence="1">
    <location>
        <begin position="342"/>
        <end position="406"/>
    </location>
</feature>
<reference evidence="3 4" key="1">
    <citation type="submission" date="2019-02" db="EMBL/GenBank/DDBJ databases">
        <title>Genome sequencing of Clostridium botulinum clinical isolates.</title>
        <authorList>
            <person name="Brunt J."/>
            <person name="Van Vliet A.H.M."/>
            <person name="Stringer S.C."/>
            <person name="Grant K.A."/>
            <person name="Carter A.C."/>
            <person name="Peck M.W."/>
        </authorList>
    </citation>
    <scope>NUCLEOTIDE SEQUENCE [LARGE SCALE GENOMIC DNA]</scope>
    <source>
        <strain evidence="3 4">R1125/03</strain>
    </source>
</reference>
<dbReference type="Pfam" id="PF10088">
    <property type="entry name" value="DUF2326"/>
    <property type="match status" value="1"/>
</dbReference>
<evidence type="ECO:0000259" key="2">
    <source>
        <dbReference type="Pfam" id="PF10088"/>
    </source>
</evidence>
<organism evidence="3 4">
    <name type="scientific">Clostridium botulinum</name>
    <dbReference type="NCBI Taxonomy" id="1491"/>
    <lineage>
        <taxon>Bacteria</taxon>
        <taxon>Bacillati</taxon>
        <taxon>Bacillota</taxon>
        <taxon>Clostridia</taxon>
        <taxon>Eubacteriales</taxon>
        <taxon>Clostridiaceae</taxon>
        <taxon>Clostridium</taxon>
    </lineage>
</organism>
<name>A0A6M0T0E8_CLOBO</name>
<feature type="domain" description="DUF2326" evidence="2">
    <location>
        <begin position="461"/>
        <end position="594"/>
    </location>
</feature>
<keyword evidence="1" id="KW-0175">Coiled coil</keyword>
<dbReference type="AlphaFoldDB" id="A0A6M0T0E8"/>